<dbReference type="Pfam" id="PF18944">
    <property type="entry name" value="DUF5691"/>
    <property type="match status" value="1"/>
</dbReference>
<feature type="region of interest" description="Disordered" evidence="1">
    <location>
        <begin position="260"/>
        <end position="290"/>
    </location>
</feature>
<feature type="compositionally biased region" description="Basic and acidic residues" evidence="1">
    <location>
        <begin position="275"/>
        <end position="290"/>
    </location>
</feature>
<gene>
    <name evidence="2" type="ORF">JT362_11470</name>
</gene>
<name>A0ABT2J7A6_9PSEU</name>
<sequence length="458" mass="49484">MTQWERLLSTAVVGTGRRNVPADVLGGLAEVDADGPEETVLAAAAVLGAYRRAGWTPSRWREPLPEPSGVDERPVCSDAAAQVLELLLSRDIRVDGGNELLVAHWLRTCAGADRRPPAHLLVELLRLATTTTALREDVRTVTGPRGAWLARHNPRWAWAAPVDTADAAARFATGTRTERLSILIAVRRADPAAGRRLVEDTWDTEQAATRAGLVDALAVGLSDADEPFLESSLDDRAATVRAAAAALLDRLPHSRRAARMAERVRDLTPPDELDAAARRDGISDQREHGHGRRESWLIQLLGAAPLGDVPTDLASAGSALLVGWTRAALRQRNEDWLAALARVRPTPELLGALPPEKATAIVAVESTVDARFAGLLAACPGPWPAKFSRDVVGRLRKARTEGALTLAFGALAEHLHHSALPAVEDWIEATPIDKRARRRTLRGLAHALTIRSTIEQEF</sequence>
<keyword evidence="3" id="KW-1185">Reference proteome</keyword>
<proteinExistence type="predicted"/>
<evidence type="ECO:0000313" key="2">
    <source>
        <dbReference type="EMBL" id="MCT2583737.1"/>
    </source>
</evidence>
<protein>
    <recommendedName>
        <fullName evidence="4">HEAT repeat domain-containing protein</fullName>
    </recommendedName>
</protein>
<dbReference type="Proteomes" id="UP001156441">
    <property type="component" value="Unassembled WGS sequence"/>
</dbReference>
<comment type="caution">
    <text evidence="2">The sequence shown here is derived from an EMBL/GenBank/DDBJ whole genome shotgun (WGS) entry which is preliminary data.</text>
</comment>
<organism evidence="2 3">
    <name type="scientific">Actinophytocola gossypii</name>
    <dbReference type="NCBI Taxonomy" id="2812003"/>
    <lineage>
        <taxon>Bacteria</taxon>
        <taxon>Bacillati</taxon>
        <taxon>Actinomycetota</taxon>
        <taxon>Actinomycetes</taxon>
        <taxon>Pseudonocardiales</taxon>
        <taxon>Pseudonocardiaceae</taxon>
    </lineage>
</organism>
<evidence type="ECO:0000256" key="1">
    <source>
        <dbReference type="SAM" id="MobiDB-lite"/>
    </source>
</evidence>
<dbReference type="InterPro" id="IPR043746">
    <property type="entry name" value="DUF5691"/>
</dbReference>
<reference evidence="2 3" key="1">
    <citation type="submission" date="2021-02" db="EMBL/GenBank/DDBJ databases">
        <title>Actinophytocola xerophila sp. nov., isolated from soil of cotton cropping field.</title>
        <authorList>
            <person name="Huang R."/>
            <person name="Chen X."/>
            <person name="Ge X."/>
            <person name="Liu W."/>
        </authorList>
    </citation>
    <scope>NUCLEOTIDE SEQUENCE [LARGE SCALE GENOMIC DNA]</scope>
    <source>
        <strain evidence="2 3">S1-96</strain>
    </source>
</reference>
<evidence type="ECO:0000313" key="3">
    <source>
        <dbReference type="Proteomes" id="UP001156441"/>
    </source>
</evidence>
<dbReference type="RefSeq" id="WP_260191121.1">
    <property type="nucleotide sequence ID" value="NZ_JAFFZE010000010.1"/>
</dbReference>
<evidence type="ECO:0008006" key="4">
    <source>
        <dbReference type="Google" id="ProtNLM"/>
    </source>
</evidence>
<dbReference type="EMBL" id="JAFFZE010000010">
    <property type="protein sequence ID" value="MCT2583737.1"/>
    <property type="molecule type" value="Genomic_DNA"/>
</dbReference>
<accession>A0ABT2J7A6</accession>